<evidence type="ECO:0000256" key="1">
    <source>
        <dbReference type="SAM" id="MobiDB-lite"/>
    </source>
</evidence>
<dbReference type="OrthoDB" id="613763at2759"/>
<evidence type="ECO:0000313" key="3">
    <source>
        <dbReference type="Proteomes" id="UP000053477"/>
    </source>
</evidence>
<evidence type="ECO:0008006" key="4">
    <source>
        <dbReference type="Google" id="ProtNLM"/>
    </source>
</evidence>
<accession>A0A0H2SF13</accession>
<feature type="region of interest" description="Disordered" evidence="1">
    <location>
        <begin position="209"/>
        <end position="228"/>
    </location>
</feature>
<name>A0A0H2SF13_9AGAM</name>
<dbReference type="EMBL" id="KQ085926">
    <property type="protein sequence ID" value="KLO15656.1"/>
    <property type="molecule type" value="Genomic_DNA"/>
</dbReference>
<sequence>MAPFALPLDVLDAVCAFVANVDLIAVAAASSLVHPLALRHLYRFIELATPEQAVDCLRSLDDHPHLARYVRVFSLRLDTRKAVNERYASFRPLLKDALSRMDGLVELDLVVAPADGTVIFKGLDPLEASYPRLSRFSTNLSLDSAMCAFLERTPALKDLQLGEESPSLVQESPVKRLSTSALPNLASFMGSIPSVLEIAPGRPLESVHLFSSTPSSSSSPSEEEELSPEVLSALAQSSGPITVFGALTRSLSLDTVRGLTESLPHLHHLRIMTMYHAQTAHHPDEAFYTQVVRALSTMPHLLTAELAGFRWAPRKKTESHRMAQPASIPDTATANVNAVTAGALNDADDTSETASDVHPDDFDGDMLYFS</sequence>
<organism evidence="2 3">
    <name type="scientific">Schizopora paradoxa</name>
    <dbReference type="NCBI Taxonomy" id="27342"/>
    <lineage>
        <taxon>Eukaryota</taxon>
        <taxon>Fungi</taxon>
        <taxon>Dikarya</taxon>
        <taxon>Basidiomycota</taxon>
        <taxon>Agaricomycotina</taxon>
        <taxon>Agaricomycetes</taxon>
        <taxon>Hymenochaetales</taxon>
        <taxon>Schizoporaceae</taxon>
        <taxon>Schizopora</taxon>
    </lineage>
</organism>
<gene>
    <name evidence="2" type="ORF">SCHPADRAFT_888327</name>
</gene>
<evidence type="ECO:0000313" key="2">
    <source>
        <dbReference type="EMBL" id="KLO15656.1"/>
    </source>
</evidence>
<protein>
    <recommendedName>
        <fullName evidence="4">F-box domain-containing protein</fullName>
    </recommendedName>
</protein>
<reference evidence="2 3" key="1">
    <citation type="submission" date="2015-04" db="EMBL/GenBank/DDBJ databases">
        <title>Complete genome sequence of Schizopora paradoxa KUC8140, a cosmopolitan wood degrader in East Asia.</title>
        <authorList>
            <consortium name="DOE Joint Genome Institute"/>
            <person name="Min B."/>
            <person name="Park H."/>
            <person name="Jang Y."/>
            <person name="Kim J.-J."/>
            <person name="Kim K.H."/>
            <person name="Pangilinan J."/>
            <person name="Lipzen A."/>
            <person name="Riley R."/>
            <person name="Grigoriev I.V."/>
            <person name="Spatafora J.W."/>
            <person name="Choi I.-G."/>
        </authorList>
    </citation>
    <scope>NUCLEOTIDE SEQUENCE [LARGE SCALE GENOMIC DNA]</scope>
    <source>
        <strain evidence="2 3">KUC8140</strain>
    </source>
</reference>
<proteinExistence type="predicted"/>
<dbReference type="InParanoid" id="A0A0H2SF13"/>
<dbReference type="Proteomes" id="UP000053477">
    <property type="component" value="Unassembled WGS sequence"/>
</dbReference>
<dbReference type="AlphaFoldDB" id="A0A0H2SF13"/>
<feature type="compositionally biased region" description="Low complexity" evidence="1">
    <location>
        <begin position="211"/>
        <end position="220"/>
    </location>
</feature>
<keyword evidence="3" id="KW-1185">Reference proteome</keyword>